<keyword evidence="2" id="KW-1185">Reference proteome</keyword>
<gene>
    <name evidence="1" type="ORF">EIM92_20035</name>
</gene>
<proteinExistence type="predicted"/>
<evidence type="ECO:0000313" key="2">
    <source>
        <dbReference type="Proteomes" id="UP000273145"/>
    </source>
</evidence>
<organism evidence="1 2">
    <name type="scientific">Paenibacillus lentus</name>
    <dbReference type="NCBI Taxonomy" id="1338368"/>
    <lineage>
        <taxon>Bacteria</taxon>
        <taxon>Bacillati</taxon>
        <taxon>Bacillota</taxon>
        <taxon>Bacilli</taxon>
        <taxon>Bacillales</taxon>
        <taxon>Paenibacillaceae</taxon>
        <taxon>Paenibacillus</taxon>
    </lineage>
</organism>
<protein>
    <recommendedName>
        <fullName evidence="3">Aldose 1-epimerase</fullName>
    </recommendedName>
</protein>
<dbReference type="AlphaFoldDB" id="A0A3Q8SDI5"/>
<sequence>MGFQLSNEHLVIDIASIGDYKGTRFDWSGFITGVTLREGNHSFCVPESLKEGEGTGGMGLCNEFSLREAIGYEDVPVGGLFPKLGVGLLTRIDQEPYQFYRAYPLQSYRIEVGQENAQHIHFIVHPKDCAGYAARLEKSICIEGNQLRIAYQLTNTGTRVIRTEEYNHNFFGIDRHQIGPEYALRFPFDIKPWSDEPETLDGVVIKGGEVTWAGTPDTPFYFHIEGFQNRSFSWLWELEHRPSGVGVREISTFPVSSAAVWGIGHVVSPEMFIQIELAPGERKKWTRVYEFFCSKR</sequence>
<dbReference type="RefSeq" id="WP_125084342.1">
    <property type="nucleotide sequence ID" value="NZ_CP034248.1"/>
</dbReference>
<name>A0A3Q8SDI5_9BACL</name>
<dbReference type="Proteomes" id="UP000273145">
    <property type="component" value="Chromosome"/>
</dbReference>
<dbReference type="EMBL" id="CP034248">
    <property type="protein sequence ID" value="AZK48181.1"/>
    <property type="molecule type" value="Genomic_DNA"/>
</dbReference>
<evidence type="ECO:0000313" key="1">
    <source>
        <dbReference type="EMBL" id="AZK48181.1"/>
    </source>
</evidence>
<dbReference type="OrthoDB" id="5621785at2"/>
<accession>A0A3Q8SDI5</accession>
<dbReference type="KEGG" id="plen:EIM92_20035"/>
<evidence type="ECO:0008006" key="3">
    <source>
        <dbReference type="Google" id="ProtNLM"/>
    </source>
</evidence>
<reference evidence="1 2" key="1">
    <citation type="submission" date="2018-11" db="EMBL/GenBank/DDBJ databases">
        <title>Genome sequencing of Paenibacillus lentus DSM25539(T).</title>
        <authorList>
            <person name="Kook J.-K."/>
            <person name="Park S.-N."/>
            <person name="Lim Y.K."/>
        </authorList>
    </citation>
    <scope>NUCLEOTIDE SEQUENCE [LARGE SCALE GENOMIC DNA]</scope>
    <source>
        <strain evidence="1 2">DSM 25539</strain>
    </source>
</reference>